<proteinExistence type="predicted"/>
<name>A0A3N4JTV6_9PEZI</name>
<dbReference type="Proteomes" id="UP000276215">
    <property type="component" value="Unassembled WGS sequence"/>
</dbReference>
<dbReference type="AlphaFoldDB" id="A0A3N4JTV6"/>
<evidence type="ECO:0000313" key="2">
    <source>
        <dbReference type="Proteomes" id="UP000276215"/>
    </source>
</evidence>
<sequence length="76" mass="8614">MTTRVHNHDRIIKLQSHLAIMDRFLRESSLLQTDPLGIYPSAPIQTVLAARDLVQNLSITNEKSGTLGIRYSEVRL</sequence>
<keyword evidence="2" id="KW-1185">Reference proteome</keyword>
<evidence type="ECO:0000313" key="1">
    <source>
        <dbReference type="EMBL" id="RPB01776.1"/>
    </source>
</evidence>
<accession>A0A3N4JTV6</accession>
<gene>
    <name evidence="1" type="ORF">L873DRAFT_1803027</name>
</gene>
<reference evidence="1 2" key="1">
    <citation type="journal article" date="2018" name="Nat. Ecol. Evol.">
        <title>Pezizomycetes genomes reveal the molecular basis of ectomycorrhizal truffle lifestyle.</title>
        <authorList>
            <person name="Murat C."/>
            <person name="Payen T."/>
            <person name="Noel B."/>
            <person name="Kuo A."/>
            <person name="Morin E."/>
            <person name="Chen J."/>
            <person name="Kohler A."/>
            <person name="Krizsan K."/>
            <person name="Balestrini R."/>
            <person name="Da Silva C."/>
            <person name="Montanini B."/>
            <person name="Hainaut M."/>
            <person name="Levati E."/>
            <person name="Barry K.W."/>
            <person name="Belfiori B."/>
            <person name="Cichocki N."/>
            <person name="Clum A."/>
            <person name="Dockter R.B."/>
            <person name="Fauchery L."/>
            <person name="Guy J."/>
            <person name="Iotti M."/>
            <person name="Le Tacon F."/>
            <person name="Lindquist E.A."/>
            <person name="Lipzen A."/>
            <person name="Malagnac F."/>
            <person name="Mello A."/>
            <person name="Molinier V."/>
            <person name="Miyauchi S."/>
            <person name="Poulain J."/>
            <person name="Riccioni C."/>
            <person name="Rubini A."/>
            <person name="Sitrit Y."/>
            <person name="Splivallo R."/>
            <person name="Traeger S."/>
            <person name="Wang M."/>
            <person name="Zifcakova L."/>
            <person name="Wipf D."/>
            <person name="Zambonelli A."/>
            <person name="Paolocci F."/>
            <person name="Nowrousian M."/>
            <person name="Ottonello S."/>
            <person name="Baldrian P."/>
            <person name="Spatafora J.W."/>
            <person name="Henrissat B."/>
            <person name="Nagy L.G."/>
            <person name="Aury J.M."/>
            <person name="Wincker P."/>
            <person name="Grigoriev I.V."/>
            <person name="Bonfante P."/>
            <person name="Martin F.M."/>
        </authorList>
    </citation>
    <scope>NUCLEOTIDE SEQUENCE [LARGE SCALE GENOMIC DNA]</scope>
    <source>
        <strain evidence="1 2">120613-1</strain>
    </source>
</reference>
<organism evidence="1 2">
    <name type="scientific">Choiromyces venosus 120613-1</name>
    <dbReference type="NCBI Taxonomy" id="1336337"/>
    <lineage>
        <taxon>Eukaryota</taxon>
        <taxon>Fungi</taxon>
        <taxon>Dikarya</taxon>
        <taxon>Ascomycota</taxon>
        <taxon>Pezizomycotina</taxon>
        <taxon>Pezizomycetes</taxon>
        <taxon>Pezizales</taxon>
        <taxon>Tuberaceae</taxon>
        <taxon>Choiromyces</taxon>
    </lineage>
</organism>
<dbReference type="EMBL" id="ML120371">
    <property type="protein sequence ID" value="RPB01776.1"/>
    <property type="molecule type" value="Genomic_DNA"/>
</dbReference>
<protein>
    <submittedName>
        <fullName evidence="1">Uncharacterized protein</fullName>
    </submittedName>
</protein>